<name>A0ABX7P4V9_9BACT</name>
<dbReference type="InterPro" id="IPR032687">
    <property type="entry name" value="AraC-type_N"/>
</dbReference>
<dbReference type="Pfam" id="PF12833">
    <property type="entry name" value="HTH_18"/>
    <property type="match status" value="1"/>
</dbReference>
<reference evidence="5 6" key="1">
    <citation type="submission" date="2021-02" db="EMBL/GenBank/DDBJ databases">
        <title>De Novo genome assembly of isolated myxobacteria.</title>
        <authorList>
            <person name="Stevens D.C."/>
        </authorList>
    </citation>
    <scope>NUCLEOTIDE SEQUENCE [LARGE SCALE GENOMIC DNA]</scope>
    <source>
        <strain evidence="6">SCPEA02</strain>
    </source>
</reference>
<accession>A0ABX7P4V9</accession>
<gene>
    <name evidence="5" type="ORF">JY651_11560</name>
</gene>
<evidence type="ECO:0000313" key="5">
    <source>
        <dbReference type="EMBL" id="QSQ25523.1"/>
    </source>
</evidence>
<sequence>MPADLVPLPSILIERLAALGVDVERLLRHAGLLLSRFQEPRAHLTTREFMAFWHAVEMVGGGRDLGLRIGAEARPQQYDVASMAALHAPNLGEALRKFARYKRVVCPEEVVIEVANGEARFHFHWLLAEGPLPLFLVDATFASILGLARHGTGKRLVPRRVELARRRADAEVLTRHFECKVVFDAPVDLLVFDERALEEPFITHNADLLTLLVPGLESALDERLNRRTLADDVRAALRRRMHGERPSVDKLAKELHLSPRTLQRRLEEDGVTYQGLLDEVRHESARRLLVSTDLDASEVAFLLGYEELNSFIRAFNGWEGTTPNRWRVRAQGDGAKRTSTQ</sequence>
<keyword evidence="3" id="KW-0804">Transcription</keyword>
<protein>
    <submittedName>
        <fullName evidence="5">AraC family transcriptional regulator</fullName>
    </submittedName>
</protein>
<dbReference type="EMBL" id="CP071090">
    <property type="protein sequence ID" value="QSQ25523.1"/>
    <property type="molecule type" value="Genomic_DNA"/>
</dbReference>
<dbReference type="SUPFAM" id="SSF46689">
    <property type="entry name" value="Homeodomain-like"/>
    <property type="match status" value="1"/>
</dbReference>
<feature type="domain" description="HTH araC/xylS-type" evidence="4">
    <location>
        <begin position="231"/>
        <end position="329"/>
    </location>
</feature>
<dbReference type="PROSITE" id="PS01124">
    <property type="entry name" value="HTH_ARAC_FAMILY_2"/>
    <property type="match status" value="1"/>
</dbReference>
<dbReference type="Gene3D" id="1.10.10.60">
    <property type="entry name" value="Homeodomain-like"/>
    <property type="match status" value="1"/>
</dbReference>
<dbReference type="PANTHER" id="PTHR47894">
    <property type="entry name" value="HTH-TYPE TRANSCRIPTIONAL REGULATOR GADX"/>
    <property type="match status" value="1"/>
</dbReference>
<dbReference type="Proteomes" id="UP000662747">
    <property type="component" value="Chromosome"/>
</dbReference>
<evidence type="ECO:0000256" key="1">
    <source>
        <dbReference type="ARBA" id="ARBA00023015"/>
    </source>
</evidence>
<dbReference type="SMART" id="SM00342">
    <property type="entry name" value="HTH_ARAC"/>
    <property type="match status" value="1"/>
</dbReference>
<evidence type="ECO:0000256" key="3">
    <source>
        <dbReference type="ARBA" id="ARBA00023163"/>
    </source>
</evidence>
<dbReference type="RefSeq" id="WP_206727078.1">
    <property type="nucleotide sequence ID" value="NZ_CP071090.1"/>
</dbReference>
<organism evidence="5 6">
    <name type="scientific">Pyxidicoccus parkwayensis</name>
    <dbReference type="NCBI Taxonomy" id="2813578"/>
    <lineage>
        <taxon>Bacteria</taxon>
        <taxon>Pseudomonadati</taxon>
        <taxon>Myxococcota</taxon>
        <taxon>Myxococcia</taxon>
        <taxon>Myxococcales</taxon>
        <taxon>Cystobacterineae</taxon>
        <taxon>Myxococcaceae</taxon>
        <taxon>Pyxidicoccus</taxon>
    </lineage>
</organism>
<dbReference type="InterPro" id="IPR018060">
    <property type="entry name" value="HTH_AraC"/>
</dbReference>
<dbReference type="InterPro" id="IPR009057">
    <property type="entry name" value="Homeodomain-like_sf"/>
</dbReference>
<keyword evidence="1" id="KW-0805">Transcription regulation</keyword>
<proteinExistence type="predicted"/>
<dbReference type="PANTHER" id="PTHR47894:SF1">
    <property type="entry name" value="HTH-TYPE TRANSCRIPTIONAL REGULATOR VQSM"/>
    <property type="match status" value="1"/>
</dbReference>
<evidence type="ECO:0000259" key="4">
    <source>
        <dbReference type="PROSITE" id="PS01124"/>
    </source>
</evidence>
<evidence type="ECO:0000256" key="2">
    <source>
        <dbReference type="ARBA" id="ARBA00023125"/>
    </source>
</evidence>
<dbReference type="Pfam" id="PF12625">
    <property type="entry name" value="Arabinose_bd"/>
    <property type="match status" value="1"/>
</dbReference>
<keyword evidence="2" id="KW-0238">DNA-binding</keyword>
<keyword evidence="6" id="KW-1185">Reference proteome</keyword>
<evidence type="ECO:0000313" key="6">
    <source>
        <dbReference type="Proteomes" id="UP000662747"/>
    </source>
</evidence>